<accession>A0A921YW32</accession>
<dbReference type="Proteomes" id="UP000791440">
    <property type="component" value="Unassembled WGS sequence"/>
</dbReference>
<dbReference type="GO" id="GO:0017183">
    <property type="term" value="P:protein histidyl modification to diphthamide"/>
    <property type="evidence" value="ECO:0007669"/>
    <property type="project" value="TreeGrafter"/>
</dbReference>
<reference evidence="5" key="2">
    <citation type="submission" date="2020-12" db="EMBL/GenBank/DDBJ databases">
        <authorList>
            <person name="Kanost M."/>
        </authorList>
    </citation>
    <scope>NUCLEOTIDE SEQUENCE</scope>
</reference>
<evidence type="ECO:0000313" key="6">
    <source>
        <dbReference type="Proteomes" id="UP000791440"/>
    </source>
</evidence>
<dbReference type="AlphaFoldDB" id="A0A921YW32"/>
<dbReference type="PROSITE" id="PS50082">
    <property type="entry name" value="WD_REPEATS_2"/>
    <property type="match status" value="1"/>
</dbReference>
<dbReference type="PANTHER" id="PTHR46042">
    <property type="entry name" value="DIPHTHINE METHYLTRANSFERASE"/>
    <property type="match status" value="1"/>
</dbReference>
<reference evidence="5" key="1">
    <citation type="journal article" date="2016" name="Insect Biochem. Mol. Biol.">
        <title>Multifaceted biological insights from a draft genome sequence of the tobacco hornworm moth, Manduca sexta.</title>
        <authorList>
            <person name="Kanost M.R."/>
            <person name="Arrese E.L."/>
            <person name="Cao X."/>
            <person name="Chen Y.R."/>
            <person name="Chellapilla S."/>
            <person name="Goldsmith M.R."/>
            <person name="Grosse-Wilde E."/>
            <person name="Heckel D.G."/>
            <person name="Herndon N."/>
            <person name="Jiang H."/>
            <person name="Papanicolaou A."/>
            <person name="Qu J."/>
            <person name="Soulages J.L."/>
            <person name="Vogel H."/>
            <person name="Walters J."/>
            <person name="Waterhouse R.M."/>
            <person name="Ahn S.J."/>
            <person name="Almeida F.C."/>
            <person name="An C."/>
            <person name="Aqrawi P."/>
            <person name="Bretschneider A."/>
            <person name="Bryant W.B."/>
            <person name="Bucks S."/>
            <person name="Chao H."/>
            <person name="Chevignon G."/>
            <person name="Christen J.M."/>
            <person name="Clarke D.F."/>
            <person name="Dittmer N.T."/>
            <person name="Ferguson L.C.F."/>
            <person name="Garavelou S."/>
            <person name="Gordon K.H.J."/>
            <person name="Gunaratna R.T."/>
            <person name="Han Y."/>
            <person name="Hauser F."/>
            <person name="He Y."/>
            <person name="Heidel-Fischer H."/>
            <person name="Hirsh A."/>
            <person name="Hu Y."/>
            <person name="Jiang H."/>
            <person name="Kalra D."/>
            <person name="Klinner C."/>
            <person name="Konig C."/>
            <person name="Kovar C."/>
            <person name="Kroll A.R."/>
            <person name="Kuwar S.S."/>
            <person name="Lee S.L."/>
            <person name="Lehman R."/>
            <person name="Li K."/>
            <person name="Li Z."/>
            <person name="Liang H."/>
            <person name="Lovelace S."/>
            <person name="Lu Z."/>
            <person name="Mansfield J.H."/>
            <person name="McCulloch K.J."/>
            <person name="Mathew T."/>
            <person name="Morton B."/>
            <person name="Muzny D.M."/>
            <person name="Neunemann D."/>
            <person name="Ongeri F."/>
            <person name="Pauchet Y."/>
            <person name="Pu L.L."/>
            <person name="Pyrousis I."/>
            <person name="Rao X.J."/>
            <person name="Redding A."/>
            <person name="Roesel C."/>
            <person name="Sanchez-Gracia A."/>
            <person name="Schaack S."/>
            <person name="Shukla A."/>
            <person name="Tetreau G."/>
            <person name="Wang Y."/>
            <person name="Xiong G.H."/>
            <person name="Traut W."/>
            <person name="Walsh T.K."/>
            <person name="Worley K.C."/>
            <person name="Wu D."/>
            <person name="Wu W."/>
            <person name="Wu Y.Q."/>
            <person name="Zhang X."/>
            <person name="Zou Z."/>
            <person name="Zucker H."/>
            <person name="Briscoe A.D."/>
            <person name="Burmester T."/>
            <person name="Clem R.J."/>
            <person name="Feyereisen R."/>
            <person name="Grimmelikhuijzen C.J.P."/>
            <person name="Hamodrakas S.J."/>
            <person name="Hansson B.S."/>
            <person name="Huguet E."/>
            <person name="Jermiin L.S."/>
            <person name="Lan Q."/>
            <person name="Lehman H.K."/>
            <person name="Lorenzen M."/>
            <person name="Merzendorfer H."/>
            <person name="Michalopoulos I."/>
            <person name="Morton D.B."/>
            <person name="Muthukrishnan S."/>
            <person name="Oakeshott J.G."/>
            <person name="Palmer W."/>
            <person name="Park Y."/>
            <person name="Passarelli A.L."/>
            <person name="Rozas J."/>
            <person name="Schwartz L.M."/>
            <person name="Smith W."/>
            <person name="Southgate A."/>
            <person name="Vilcinskas A."/>
            <person name="Vogt R."/>
            <person name="Wang P."/>
            <person name="Werren J."/>
            <person name="Yu X.Q."/>
            <person name="Zhou J.J."/>
            <person name="Brown S.J."/>
            <person name="Scherer S.E."/>
            <person name="Richards S."/>
            <person name="Blissard G.W."/>
        </authorList>
    </citation>
    <scope>NUCLEOTIDE SEQUENCE</scope>
</reference>
<dbReference type="PANTHER" id="PTHR46042:SF1">
    <property type="entry name" value="DIPHTHINE METHYLTRANSFERASE"/>
    <property type="match status" value="1"/>
</dbReference>
<organism evidence="5 6">
    <name type="scientific">Manduca sexta</name>
    <name type="common">Tobacco hawkmoth</name>
    <name type="synonym">Tobacco hornworm</name>
    <dbReference type="NCBI Taxonomy" id="7130"/>
    <lineage>
        <taxon>Eukaryota</taxon>
        <taxon>Metazoa</taxon>
        <taxon>Ecdysozoa</taxon>
        <taxon>Arthropoda</taxon>
        <taxon>Hexapoda</taxon>
        <taxon>Insecta</taxon>
        <taxon>Pterygota</taxon>
        <taxon>Neoptera</taxon>
        <taxon>Endopterygota</taxon>
        <taxon>Lepidoptera</taxon>
        <taxon>Glossata</taxon>
        <taxon>Ditrysia</taxon>
        <taxon>Bombycoidea</taxon>
        <taxon>Sphingidae</taxon>
        <taxon>Sphinginae</taxon>
        <taxon>Sphingini</taxon>
        <taxon>Manduca</taxon>
    </lineage>
</organism>
<evidence type="ECO:0000313" key="5">
    <source>
        <dbReference type="EMBL" id="KAG6447076.1"/>
    </source>
</evidence>
<dbReference type="GO" id="GO:0005737">
    <property type="term" value="C:cytoplasm"/>
    <property type="evidence" value="ECO:0007669"/>
    <property type="project" value="TreeGrafter"/>
</dbReference>
<evidence type="ECO:0000256" key="1">
    <source>
        <dbReference type="ARBA" id="ARBA00022574"/>
    </source>
</evidence>
<sequence>MSLSWNTKWRWNTTYSADSVEWCPIEPYRDVLVCGTYQLDNKEQEQTSPKQKRIGRIYLFVINDNITEISPIETIDTPGILDQKWSQWPIQNHPTLATVTSDGTLQLYRLIDNNGKLSLKFWFDHMVGENVLALSHDWSTNKTRSEEPTMVVSDSSGTVTVMKLIGDNIQSLGTWKAHEYEAWIAAFNYWNTDLFYSGGDDCVFKCWDVRMADVAVAVNKRHQAGVTTVRSHVDKEHQLLTGSYDEKVRLWDCRNLKTCVTDADVKGGVWRLKWHPNKSDIILAACMYGGFRILRANEELDVICEYMDHESIAYGADWKQDASSIVATAGTSTQDYGFAQQQTERADDGTRAGREQFVSCAERRVGGRRARQLHATDSILTSSLQLPSVASPPRPVASAVGGTNSVLVLSETNIFPY</sequence>
<dbReference type="GO" id="GO:0061685">
    <property type="term" value="F:diphthine methylesterase activity"/>
    <property type="evidence" value="ECO:0007669"/>
    <property type="project" value="TreeGrafter"/>
</dbReference>
<dbReference type="SMART" id="SM00320">
    <property type="entry name" value="WD40"/>
    <property type="match status" value="3"/>
</dbReference>
<comment type="pathway">
    <text evidence="3">Protein modification.</text>
</comment>
<dbReference type="EMBL" id="JH668341">
    <property type="protein sequence ID" value="KAG6447076.1"/>
    <property type="molecule type" value="Genomic_DNA"/>
</dbReference>
<evidence type="ECO:0000256" key="4">
    <source>
        <dbReference type="PROSITE-ProRule" id="PRU00221"/>
    </source>
</evidence>
<keyword evidence="6" id="KW-1185">Reference proteome</keyword>
<name>A0A921YW32_MANSE</name>
<keyword evidence="2" id="KW-0677">Repeat</keyword>
<dbReference type="InterPro" id="IPR052415">
    <property type="entry name" value="Diphthine_MTase"/>
</dbReference>
<dbReference type="Pfam" id="PF00400">
    <property type="entry name" value="WD40"/>
    <property type="match status" value="1"/>
</dbReference>
<evidence type="ECO:0000256" key="3">
    <source>
        <dbReference type="ARBA" id="ARBA00043952"/>
    </source>
</evidence>
<feature type="repeat" description="WD" evidence="4">
    <location>
        <begin position="219"/>
        <end position="252"/>
    </location>
</feature>
<gene>
    <name evidence="5" type="ORF">O3G_MSEX004771</name>
</gene>
<evidence type="ECO:0000256" key="2">
    <source>
        <dbReference type="ARBA" id="ARBA00022737"/>
    </source>
</evidence>
<protein>
    <submittedName>
        <fullName evidence="5">Uncharacterized protein</fullName>
    </submittedName>
</protein>
<dbReference type="InterPro" id="IPR001680">
    <property type="entry name" value="WD40_rpt"/>
</dbReference>
<comment type="caution">
    <text evidence="5">The sequence shown here is derived from an EMBL/GenBank/DDBJ whole genome shotgun (WGS) entry which is preliminary data.</text>
</comment>
<proteinExistence type="predicted"/>
<keyword evidence="1 4" id="KW-0853">WD repeat</keyword>